<organism evidence="1 2">
    <name type="scientific">Levilactobacillus brevis</name>
    <name type="common">Lactobacillus brevis</name>
    <dbReference type="NCBI Taxonomy" id="1580"/>
    <lineage>
        <taxon>Bacteria</taxon>
        <taxon>Bacillati</taxon>
        <taxon>Bacillota</taxon>
        <taxon>Bacilli</taxon>
        <taxon>Lactobacillales</taxon>
        <taxon>Lactobacillaceae</taxon>
        <taxon>Levilactobacillus</taxon>
    </lineage>
</organism>
<dbReference type="Proteomes" id="UP000217918">
    <property type="component" value="Unassembled WGS sequence"/>
</dbReference>
<reference evidence="1 2" key="1">
    <citation type="submission" date="2017-09" db="EMBL/GenBank/DDBJ databases">
        <title>Genome sequence of Lactobacillus brevis D7.</title>
        <authorList>
            <person name="Kwon M.-S."/>
            <person name="Lim S.K."/>
            <person name="Choi H.-J."/>
        </authorList>
    </citation>
    <scope>NUCLEOTIDE SEQUENCE [LARGE SCALE GENOMIC DNA]</scope>
    <source>
        <strain evidence="1 2">D7</strain>
    </source>
</reference>
<dbReference type="EMBL" id="NVYO01000001">
    <property type="protein sequence ID" value="PBQ24516.1"/>
    <property type="molecule type" value="Genomic_DNA"/>
</dbReference>
<protein>
    <submittedName>
        <fullName evidence="1">Phosphoenolpyruvate carboxykinase</fullName>
    </submittedName>
</protein>
<comment type="caution">
    <text evidence="1">The sequence shown here is derived from an EMBL/GenBank/DDBJ whole genome shotgun (WGS) entry which is preliminary data.</text>
</comment>
<evidence type="ECO:0000313" key="2">
    <source>
        <dbReference type="Proteomes" id="UP000217918"/>
    </source>
</evidence>
<gene>
    <name evidence="1" type="ORF">CNR29_11020</name>
</gene>
<dbReference type="RefSeq" id="WP_096110321.1">
    <property type="nucleotide sequence ID" value="NZ_CAKMBG010000002.1"/>
</dbReference>
<sequence>MPTPATVDLAAFYANPDRSVAVLNYNARFITSIFDLVNSDELASFVQVFLADQRTKVPAEADATTTFNLATPAVYLATIKAILTDRPDAYQRFQPAEILASIEDLYSYYRTFLRVATMTSQQNDVMASEFMTIDQRFNDLVIRLYRTIEEKLQGHANQVYRQVNAGSSACMLLQQIAWPAPTEYTSLQDIPFISRLMLRPPMMVHTKSNKRKGHFTASATNPIANFTGSATDWYCYPAMIGESLAYIYFHRDYLASGIALANLFQLADSQAIAGKKPDLILLFGSPSAAGDEQPENGHYFYDEANGVYVGQVPYNDQTTYFGYMKKMCLTLHNLHMIAEKRLPIHGSMVKITFTNGQTKTVVFFGDSGAGKSESIEALQAVADDQIANIETIFDDMGSFTLADGHLYAQGTETGAFVRLDDLSSEVAFNNMDRGVYMNPEQKNARVIIPANTWSRVVAHHEIDMWVYANNYDDAVGVQRFADQALAKETFIAGKRRALGTTDEVGMSTTFFANPFGPVQEEAATRPIIDAVFDQLFTDDVYIGEIYTHLGNDKSQEKLNASARALLTELLAL</sequence>
<dbReference type="AlphaFoldDB" id="A0A2A3U0X4"/>
<dbReference type="GO" id="GO:0016301">
    <property type="term" value="F:kinase activity"/>
    <property type="evidence" value="ECO:0007669"/>
    <property type="project" value="UniProtKB-KW"/>
</dbReference>
<accession>A0A2A3U0X4</accession>
<dbReference type="SUPFAM" id="SSF53795">
    <property type="entry name" value="PEP carboxykinase-like"/>
    <property type="match status" value="1"/>
</dbReference>
<evidence type="ECO:0000313" key="1">
    <source>
        <dbReference type="EMBL" id="PBQ24516.1"/>
    </source>
</evidence>
<keyword evidence="1" id="KW-0418">Kinase</keyword>
<name>A0A2A3U0X4_LEVBR</name>
<proteinExistence type="predicted"/>
<keyword evidence="1" id="KW-0808">Transferase</keyword>
<keyword evidence="1" id="KW-0670">Pyruvate</keyword>